<protein>
    <recommendedName>
        <fullName evidence="4">DUF998 domain-containing protein</fullName>
    </recommendedName>
</protein>
<dbReference type="Proteomes" id="UP000256709">
    <property type="component" value="Unassembled WGS sequence"/>
</dbReference>
<reference evidence="2 3" key="1">
    <citation type="submission" date="2017-04" db="EMBL/GenBank/DDBJ databases">
        <title>Comparative genome analysis of Subtercola boreus.</title>
        <authorList>
            <person name="Cho Y.-J."/>
            <person name="Cho A."/>
            <person name="Kim O.-S."/>
            <person name="Lee J.-I."/>
        </authorList>
    </citation>
    <scope>NUCLEOTIDE SEQUENCE [LARGE SCALE GENOMIC DNA]</scope>
    <source>
        <strain evidence="2 3">P27444</strain>
    </source>
</reference>
<keyword evidence="1" id="KW-0472">Membrane</keyword>
<organism evidence="2 3">
    <name type="scientific">Subtercola boreus</name>
    <dbReference type="NCBI Taxonomy" id="120213"/>
    <lineage>
        <taxon>Bacteria</taxon>
        <taxon>Bacillati</taxon>
        <taxon>Actinomycetota</taxon>
        <taxon>Actinomycetes</taxon>
        <taxon>Micrococcales</taxon>
        <taxon>Microbacteriaceae</taxon>
        <taxon>Subtercola</taxon>
    </lineage>
</organism>
<keyword evidence="1" id="KW-1133">Transmembrane helix</keyword>
<sequence>MAFLAAIVALVGVAVALAALVFLHLGRTGLSPITAAVSEYGISALRGGYRVATVALGVAAIALGVAITFYLAVPNLPAFLFLLLFGVVLLVISWAPTDAPGTPRTGTGRAHTVLATLFFASATVAAFLCSASFAGDPVFGPIAGPSSALAWAMAALAAFVVATVVAPAARPVFGLAERLLYAAVLLWMTVVAVAVLAR</sequence>
<keyword evidence="1" id="KW-0812">Transmembrane</keyword>
<feature type="transmembrane region" description="Helical" evidence="1">
    <location>
        <begin position="115"/>
        <end position="135"/>
    </location>
</feature>
<feature type="transmembrane region" description="Helical" evidence="1">
    <location>
        <begin position="147"/>
        <end position="167"/>
    </location>
</feature>
<evidence type="ECO:0000313" key="2">
    <source>
        <dbReference type="EMBL" id="RFA07167.1"/>
    </source>
</evidence>
<gene>
    <name evidence="2" type="ORF">B7R21_16380</name>
</gene>
<name>A0A3E0VE71_9MICO</name>
<dbReference type="AlphaFoldDB" id="A0A3E0VE71"/>
<evidence type="ECO:0000313" key="3">
    <source>
        <dbReference type="Proteomes" id="UP000256709"/>
    </source>
</evidence>
<evidence type="ECO:0008006" key="4">
    <source>
        <dbReference type="Google" id="ProtNLM"/>
    </source>
</evidence>
<dbReference type="Pfam" id="PF06197">
    <property type="entry name" value="DUF998"/>
    <property type="match status" value="1"/>
</dbReference>
<evidence type="ECO:0000256" key="1">
    <source>
        <dbReference type="SAM" id="Phobius"/>
    </source>
</evidence>
<feature type="transmembrane region" description="Helical" evidence="1">
    <location>
        <begin position="51"/>
        <end position="71"/>
    </location>
</feature>
<dbReference type="EMBL" id="NBXA01000028">
    <property type="protein sequence ID" value="RFA07167.1"/>
    <property type="molecule type" value="Genomic_DNA"/>
</dbReference>
<dbReference type="InterPro" id="IPR009339">
    <property type="entry name" value="DUF998"/>
</dbReference>
<comment type="caution">
    <text evidence="2">The sequence shown here is derived from an EMBL/GenBank/DDBJ whole genome shotgun (WGS) entry which is preliminary data.</text>
</comment>
<accession>A0A3E0VE71</accession>
<dbReference type="RefSeq" id="WP_116284336.1">
    <property type="nucleotide sequence ID" value="NZ_NBXA01000028.1"/>
</dbReference>
<dbReference type="OrthoDB" id="5121503at2"/>
<feature type="transmembrane region" description="Helical" evidence="1">
    <location>
        <begin position="78"/>
        <end position="95"/>
    </location>
</feature>
<proteinExistence type="predicted"/>
<feature type="transmembrane region" description="Helical" evidence="1">
    <location>
        <begin position="179"/>
        <end position="197"/>
    </location>
</feature>